<evidence type="ECO:0000313" key="2">
    <source>
        <dbReference type="Proteomes" id="UP000253495"/>
    </source>
</evidence>
<dbReference type="EMBL" id="QPJC01000003">
    <property type="protein sequence ID" value="RCW45149.1"/>
    <property type="molecule type" value="Genomic_DNA"/>
</dbReference>
<sequence length="79" mass="8919">MIDPIKRMSFLLAAESLHAIFGAMNDETRIALRNYDWMVRNRGLDGVELYWESDTVVYGDGGTDIDTLCERGFTPATSE</sequence>
<protein>
    <submittedName>
        <fullName evidence="1">Uncharacterized protein</fullName>
    </submittedName>
</protein>
<gene>
    <name evidence="1" type="ORF">DFQ14_103113</name>
</gene>
<name>A0A368VTR2_9ACTN</name>
<comment type="caution">
    <text evidence="1">The sequence shown here is derived from an EMBL/GenBank/DDBJ whole genome shotgun (WGS) entry which is preliminary data.</text>
</comment>
<organism evidence="1 2">
    <name type="scientific">Halopolyspora algeriensis</name>
    <dbReference type="NCBI Taxonomy" id="1500506"/>
    <lineage>
        <taxon>Bacteria</taxon>
        <taxon>Bacillati</taxon>
        <taxon>Actinomycetota</taxon>
        <taxon>Actinomycetes</taxon>
        <taxon>Actinomycetes incertae sedis</taxon>
        <taxon>Halopolyspora</taxon>
    </lineage>
</organism>
<proteinExistence type="predicted"/>
<evidence type="ECO:0000313" key="1">
    <source>
        <dbReference type="EMBL" id="RCW45149.1"/>
    </source>
</evidence>
<dbReference type="AlphaFoldDB" id="A0A368VTR2"/>
<dbReference type="Proteomes" id="UP000253495">
    <property type="component" value="Unassembled WGS sequence"/>
</dbReference>
<keyword evidence="2" id="KW-1185">Reference proteome</keyword>
<accession>A0A368VTR2</accession>
<reference evidence="1 2" key="1">
    <citation type="submission" date="2018-07" db="EMBL/GenBank/DDBJ databases">
        <title>Genomic Encyclopedia of Type Strains, Phase III (KMG-III): the genomes of soil and plant-associated and newly described type strains.</title>
        <authorList>
            <person name="Whitman W."/>
        </authorList>
    </citation>
    <scope>NUCLEOTIDE SEQUENCE [LARGE SCALE GENOMIC DNA]</scope>
    <source>
        <strain evidence="1 2">CECT 8575</strain>
    </source>
</reference>
<dbReference type="OrthoDB" id="4350764at2"/>